<feature type="DNA-binding region" description="H-T-H motif" evidence="4">
    <location>
        <begin position="28"/>
        <end position="47"/>
    </location>
</feature>
<dbReference type="SUPFAM" id="SSF46689">
    <property type="entry name" value="Homeodomain-like"/>
    <property type="match status" value="1"/>
</dbReference>
<evidence type="ECO:0000256" key="2">
    <source>
        <dbReference type="ARBA" id="ARBA00023125"/>
    </source>
</evidence>
<reference evidence="7" key="1">
    <citation type="journal article" date="2019" name="Int. J. Syst. Evol. Microbiol.">
        <title>The Global Catalogue of Microorganisms (GCM) 10K type strain sequencing project: providing services to taxonomists for standard genome sequencing and annotation.</title>
        <authorList>
            <consortium name="The Broad Institute Genomics Platform"/>
            <consortium name="The Broad Institute Genome Sequencing Center for Infectious Disease"/>
            <person name="Wu L."/>
            <person name="Ma J."/>
        </authorList>
    </citation>
    <scope>NUCLEOTIDE SEQUENCE [LARGE SCALE GENOMIC DNA]</scope>
    <source>
        <strain evidence="7">NCAIM B.02333</strain>
    </source>
</reference>
<dbReference type="PROSITE" id="PS50977">
    <property type="entry name" value="HTH_TETR_2"/>
    <property type="match status" value="1"/>
</dbReference>
<keyword evidence="7" id="KW-1185">Reference proteome</keyword>
<evidence type="ECO:0000256" key="4">
    <source>
        <dbReference type="PROSITE-ProRule" id="PRU00335"/>
    </source>
</evidence>
<evidence type="ECO:0000256" key="1">
    <source>
        <dbReference type="ARBA" id="ARBA00023015"/>
    </source>
</evidence>
<feature type="domain" description="HTH tetR-type" evidence="5">
    <location>
        <begin position="5"/>
        <end position="65"/>
    </location>
</feature>
<evidence type="ECO:0000259" key="5">
    <source>
        <dbReference type="PROSITE" id="PS50977"/>
    </source>
</evidence>
<name>A0ABV7WGV6_9MICO</name>
<accession>A0ABV7WGV6</accession>
<evidence type="ECO:0000313" key="7">
    <source>
        <dbReference type="Proteomes" id="UP001595685"/>
    </source>
</evidence>
<dbReference type="Pfam" id="PF00440">
    <property type="entry name" value="TetR_N"/>
    <property type="match status" value="1"/>
</dbReference>
<dbReference type="Gene3D" id="1.10.10.60">
    <property type="entry name" value="Homeodomain-like"/>
    <property type="match status" value="1"/>
</dbReference>
<evidence type="ECO:0000256" key="3">
    <source>
        <dbReference type="ARBA" id="ARBA00023163"/>
    </source>
</evidence>
<gene>
    <name evidence="6" type="ORF">ACFOLH_08005</name>
</gene>
<keyword evidence="2 4" id="KW-0238">DNA-binding</keyword>
<dbReference type="SUPFAM" id="SSF48498">
    <property type="entry name" value="Tetracyclin repressor-like, C-terminal domain"/>
    <property type="match status" value="1"/>
</dbReference>
<dbReference type="InterPro" id="IPR025996">
    <property type="entry name" value="MT1864/Rv1816-like_C"/>
</dbReference>
<dbReference type="InterPro" id="IPR001647">
    <property type="entry name" value="HTH_TetR"/>
</dbReference>
<dbReference type="Pfam" id="PF13305">
    <property type="entry name" value="TetR_C_33"/>
    <property type="match status" value="1"/>
</dbReference>
<dbReference type="RefSeq" id="WP_340293192.1">
    <property type="nucleotide sequence ID" value="NZ_JBBEOI010000099.1"/>
</dbReference>
<protein>
    <submittedName>
        <fullName evidence="6">TetR/AcrR family transcriptional regulator</fullName>
    </submittedName>
</protein>
<dbReference type="Gene3D" id="1.10.357.10">
    <property type="entry name" value="Tetracycline Repressor, domain 2"/>
    <property type="match status" value="1"/>
</dbReference>
<evidence type="ECO:0000313" key="6">
    <source>
        <dbReference type="EMBL" id="MFC3688281.1"/>
    </source>
</evidence>
<organism evidence="6 7">
    <name type="scientific">Aquipuribacter hungaricus</name>
    <dbReference type="NCBI Taxonomy" id="545624"/>
    <lineage>
        <taxon>Bacteria</taxon>
        <taxon>Bacillati</taxon>
        <taxon>Actinomycetota</taxon>
        <taxon>Actinomycetes</taxon>
        <taxon>Micrococcales</taxon>
        <taxon>Intrasporangiaceae</taxon>
        <taxon>Aquipuribacter</taxon>
    </lineage>
</organism>
<dbReference type="InterPro" id="IPR036271">
    <property type="entry name" value="Tet_transcr_reg_TetR-rel_C_sf"/>
</dbReference>
<dbReference type="InterPro" id="IPR009057">
    <property type="entry name" value="Homeodomain-like_sf"/>
</dbReference>
<comment type="caution">
    <text evidence="6">The sequence shown here is derived from an EMBL/GenBank/DDBJ whole genome shotgun (WGS) entry which is preliminary data.</text>
</comment>
<keyword evidence="3" id="KW-0804">Transcription</keyword>
<proteinExistence type="predicted"/>
<dbReference type="EMBL" id="JBHRWW010000004">
    <property type="protein sequence ID" value="MFC3688281.1"/>
    <property type="molecule type" value="Genomic_DNA"/>
</dbReference>
<sequence>MARAGLTRAGLVEAAAVLVDEVGTAGLTVSALARRVRVQPASLYSHVTSTDDLRSRVTQLALAEMADRVADGIAGRAGKDAVRGFADAYRGYAREHPGRYAASRLPLDAQAAASGAGPRHAEMARAVLRGYDLTGEDQTHGVRLLGSLVHGFVDLEASGGFSHSAPPSQRSWERLVDTVDLALRAWVAA</sequence>
<dbReference type="Proteomes" id="UP001595685">
    <property type="component" value="Unassembled WGS sequence"/>
</dbReference>
<keyword evidence="1" id="KW-0805">Transcription regulation</keyword>